<sequence>MRPTSTIIPRDVVAEKLAIAPAVLIRYENRGLVHTVREGAVEGYSPAEVRRIWTILTFQRDLGINLAGVETILKLRDQMAQVHRRLDAFASELRELIERDSRSDSNSDSDVETDA</sequence>
<dbReference type="Gene3D" id="1.10.1660.10">
    <property type="match status" value="1"/>
</dbReference>
<dbReference type="EMBL" id="CP155447">
    <property type="protein sequence ID" value="XBH02083.1"/>
    <property type="molecule type" value="Genomic_DNA"/>
</dbReference>
<dbReference type="InterPro" id="IPR009061">
    <property type="entry name" value="DNA-bd_dom_put_sf"/>
</dbReference>
<evidence type="ECO:0000313" key="1">
    <source>
        <dbReference type="EMBL" id="XBH02083.1"/>
    </source>
</evidence>
<dbReference type="RefSeq" id="WP_406694826.1">
    <property type="nucleotide sequence ID" value="NZ_CP155447.1"/>
</dbReference>
<dbReference type="AlphaFoldDB" id="A0AAU7CAD0"/>
<dbReference type="SUPFAM" id="SSF46955">
    <property type="entry name" value="Putative DNA-binding domain"/>
    <property type="match status" value="1"/>
</dbReference>
<organism evidence="1">
    <name type="scientific">Singulisphaera sp. Ch08</name>
    <dbReference type="NCBI Taxonomy" id="3120278"/>
    <lineage>
        <taxon>Bacteria</taxon>
        <taxon>Pseudomonadati</taxon>
        <taxon>Planctomycetota</taxon>
        <taxon>Planctomycetia</taxon>
        <taxon>Isosphaerales</taxon>
        <taxon>Isosphaeraceae</taxon>
        <taxon>Singulisphaera</taxon>
    </lineage>
</organism>
<protein>
    <submittedName>
        <fullName evidence="1">Chaperone modulator CbpM</fullName>
    </submittedName>
</protein>
<proteinExistence type="predicted"/>
<name>A0AAU7CAD0_9BACT</name>
<gene>
    <name evidence="1" type="ORF">V5E97_27655</name>
</gene>
<accession>A0AAU7CAD0</accession>
<dbReference type="Pfam" id="PF13591">
    <property type="entry name" value="MerR_2"/>
    <property type="match status" value="1"/>
</dbReference>
<reference evidence="1" key="1">
    <citation type="submission" date="2024-05" db="EMBL/GenBank/DDBJ databases">
        <title>Planctomycetes of the genus Singulisphaera possess chitinolytic capabilities.</title>
        <authorList>
            <person name="Ivanova A."/>
        </authorList>
    </citation>
    <scope>NUCLEOTIDE SEQUENCE</scope>
    <source>
        <strain evidence="1">Ch08T</strain>
    </source>
</reference>